<proteinExistence type="predicted"/>
<evidence type="ECO:0000313" key="2">
    <source>
        <dbReference type="Proteomes" id="UP000486601"/>
    </source>
</evidence>
<accession>A0A7X5PC68</accession>
<dbReference type="AlphaFoldDB" id="A0A7X5PC68"/>
<reference evidence="1 2" key="1">
    <citation type="submission" date="2019-04" db="EMBL/GenBank/DDBJ databases">
        <title>Genome sequencing of Clostridium botulinum Groups I-IV and Clostridium butyricum.</title>
        <authorList>
            <person name="Brunt J."/>
            <person name="Van Vliet A.H.M."/>
            <person name="Stringer S.C."/>
            <person name="Carter A.T."/>
            <person name="Peck M.W."/>
        </authorList>
    </citation>
    <scope>NUCLEOTIDE SEQUENCE [LARGE SCALE GENOMIC DNA]</scope>
    <source>
        <strain evidence="1 2">IFR 18/108</strain>
    </source>
</reference>
<evidence type="ECO:0000313" key="1">
    <source>
        <dbReference type="EMBL" id="NFR63283.1"/>
    </source>
</evidence>
<gene>
    <name evidence="1" type="ORF">FDF70_17805</name>
</gene>
<dbReference type="EMBL" id="SXCS01000012">
    <property type="protein sequence ID" value="NFR63283.1"/>
    <property type="molecule type" value="Genomic_DNA"/>
</dbReference>
<protein>
    <submittedName>
        <fullName evidence="1">Uncharacterized protein</fullName>
    </submittedName>
</protein>
<dbReference type="Proteomes" id="UP000486601">
    <property type="component" value="Unassembled WGS sequence"/>
</dbReference>
<organism evidence="1 2">
    <name type="scientific">Clostridium sporogenes</name>
    <dbReference type="NCBI Taxonomy" id="1509"/>
    <lineage>
        <taxon>Bacteria</taxon>
        <taxon>Bacillati</taxon>
        <taxon>Bacillota</taxon>
        <taxon>Clostridia</taxon>
        <taxon>Eubacteriales</taxon>
        <taxon>Clostridiaceae</taxon>
        <taxon>Clostridium</taxon>
    </lineage>
</organism>
<name>A0A7X5PC68_CLOSG</name>
<dbReference type="RefSeq" id="WP_039698933.1">
    <property type="nucleotide sequence ID" value="NZ_SXAL01000023.1"/>
</dbReference>
<comment type="caution">
    <text evidence="1">The sequence shown here is derived from an EMBL/GenBank/DDBJ whole genome shotgun (WGS) entry which is preliminary data.</text>
</comment>
<sequence length="134" mass="15579">MNILRRSLLNKKINRKINRWYKQLSEGEFNEFFIKVISRSKKILIIGKPGTGSRTLGESLLKINKNYKLYDFIKDIINTKIVFPINENPYIVIIQDDSIENALSKVSSYQLEFDYAIHLTNGNKIEAIKAIKQS</sequence>